<reference evidence="2 3" key="1">
    <citation type="submission" date="2021-12" db="EMBL/GenBank/DDBJ databases">
        <title>Siccirubricoccus leaddurans sp. nov., a high concentration Zn2+ tolerance bacterium.</title>
        <authorList>
            <person name="Cao Y."/>
        </authorList>
    </citation>
    <scope>NUCLEOTIDE SEQUENCE [LARGE SCALE GENOMIC DNA]</scope>
    <source>
        <strain evidence="2 3">KC 17139</strain>
    </source>
</reference>
<dbReference type="Gene3D" id="1.10.287.1700">
    <property type="match status" value="1"/>
</dbReference>
<keyword evidence="1" id="KW-0175">Coiled coil</keyword>
<accession>A0ABT1CYZ3</accession>
<proteinExistence type="predicted"/>
<name>A0ABT1CYZ3_9PROT</name>
<evidence type="ECO:0000313" key="2">
    <source>
        <dbReference type="EMBL" id="MCO6414898.1"/>
    </source>
</evidence>
<organism evidence="2 3">
    <name type="scientific">Siccirubricoccus soli</name>
    <dbReference type="NCBI Taxonomy" id="2899147"/>
    <lineage>
        <taxon>Bacteria</taxon>
        <taxon>Pseudomonadati</taxon>
        <taxon>Pseudomonadota</taxon>
        <taxon>Alphaproteobacteria</taxon>
        <taxon>Acetobacterales</taxon>
        <taxon>Roseomonadaceae</taxon>
        <taxon>Siccirubricoccus</taxon>
    </lineage>
</organism>
<dbReference type="EMBL" id="JAFIRR010000009">
    <property type="protein sequence ID" value="MCO6414898.1"/>
    <property type="molecule type" value="Genomic_DNA"/>
</dbReference>
<dbReference type="RefSeq" id="WP_252951486.1">
    <property type="nucleotide sequence ID" value="NZ_JAFIRR010000009.1"/>
</dbReference>
<feature type="coiled-coil region" evidence="1">
    <location>
        <begin position="85"/>
        <end position="124"/>
    </location>
</feature>
<evidence type="ECO:0000313" key="3">
    <source>
        <dbReference type="Proteomes" id="UP001523392"/>
    </source>
</evidence>
<evidence type="ECO:0000256" key="1">
    <source>
        <dbReference type="SAM" id="Coils"/>
    </source>
</evidence>
<sequence>MPRDPLAVLARLRRLETETARRRLGEAYGRLGAAEERVEAAAAALTLQAGHGLPADYGTWLQRGLAERERAQRAVGVAERVAAAAAEALGEARAAERGLEKLREARAEAAAKRAARKAQALLDEAGARGR</sequence>
<evidence type="ECO:0008006" key="4">
    <source>
        <dbReference type="Google" id="ProtNLM"/>
    </source>
</evidence>
<comment type="caution">
    <text evidence="2">The sequence shown here is derived from an EMBL/GenBank/DDBJ whole genome shotgun (WGS) entry which is preliminary data.</text>
</comment>
<protein>
    <recommendedName>
        <fullName evidence="4">Flagellar FliJ protein</fullName>
    </recommendedName>
</protein>
<dbReference type="Proteomes" id="UP001523392">
    <property type="component" value="Unassembled WGS sequence"/>
</dbReference>
<dbReference type="InterPro" id="IPR053716">
    <property type="entry name" value="Flag_assembly_chemotaxis_eff"/>
</dbReference>
<keyword evidence="3" id="KW-1185">Reference proteome</keyword>
<gene>
    <name evidence="2" type="ORF">JYK14_01740</name>
</gene>